<evidence type="ECO:0000256" key="4">
    <source>
        <dbReference type="PROSITE-ProRule" id="PRU00335"/>
    </source>
</evidence>
<keyword evidence="7" id="KW-1185">Reference proteome</keyword>
<keyword evidence="2 4" id="KW-0238">DNA-binding</keyword>
<evidence type="ECO:0000256" key="1">
    <source>
        <dbReference type="ARBA" id="ARBA00023015"/>
    </source>
</evidence>
<evidence type="ECO:0000259" key="5">
    <source>
        <dbReference type="PROSITE" id="PS50977"/>
    </source>
</evidence>
<reference evidence="6" key="2">
    <citation type="submission" date="2020-09" db="EMBL/GenBank/DDBJ databases">
        <authorList>
            <person name="Sun Q."/>
            <person name="Zhou Y."/>
        </authorList>
    </citation>
    <scope>NUCLEOTIDE SEQUENCE</scope>
    <source>
        <strain evidence="6">CGMCC 1.15760</strain>
    </source>
</reference>
<dbReference type="SUPFAM" id="SSF48498">
    <property type="entry name" value="Tetracyclin repressor-like, C-terminal domain"/>
    <property type="match status" value="1"/>
</dbReference>
<reference evidence="6" key="1">
    <citation type="journal article" date="2014" name="Int. J. Syst. Evol. Microbiol.">
        <title>Complete genome sequence of Corynebacterium casei LMG S-19264T (=DSM 44701T), isolated from a smear-ripened cheese.</title>
        <authorList>
            <consortium name="US DOE Joint Genome Institute (JGI-PGF)"/>
            <person name="Walter F."/>
            <person name="Albersmeier A."/>
            <person name="Kalinowski J."/>
            <person name="Ruckert C."/>
        </authorList>
    </citation>
    <scope>NUCLEOTIDE SEQUENCE</scope>
    <source>
        <strain evidence="6">CGMCC 1.15760</strain>
    </source>
</reference>
<gene>
    <name evidence="6" type="primary">yxaF</name>
    <name evidence="6" type="ORF">GCM10007425_08340</name>
</gene>
<feature type="domain" description="HTH tetR-type" evidence="5">
    <location>
        <begin position="5"/>
        <end position="65"/>
    </location>
</feature>
<accession>A0A917G0H9</accession>
<dbReference type="EMBL" id="BMJT01000002">
    <property type="protein sequence ID" value="GGG16336.1"/>
    <property type="molecule type" value="Genomic_DNA"/>
</dbReference>
<protein>
    <submittedName>
        <fullName evidence="6">HTH-type transcriptional regulator YxaF</fullName>
    </submittedName>
</protein>
<evidence type="ECO:0000313" key="6">
    <source>
        <dbReference type="EMBL" id="GGG16336.1"/>
    </source>
</evidence>
<comment type="caution">
    <text evidence="6">The sequence shown here is derived from an EMBL/GenBank/DDBJ whole genome shotgun (WGS) entry which is preliminary data.</text>
</comment>
<dbReference type="InterPro" id="IPR009057">
    <property type="entry name" value="Homeodomain-like_sf"/>
</dbReference>
<keyword evidence="1" id="KW-0805">Transcription regulation</keyword>
<name>A0A917G0H9_9BACI</name>
<evidence type="ECO:0000313" key="7">
    <source>
        <dbReference type="Proteomes" id="UP000616608"/>
    </source>
</evidence>
<dbReference type="RefSeq" id="WP_188613756.1">
    <property type="nucleotide sequence ID" value="NZ_BMJT01000002.1"/>
</dbReference>
<evidence type="ECO:0000256" key="2">
    <source>
        <dbReference type="ARBA" id="ARBA00023125"/>
    </source>
</evidence>
<dbReference type="PRINTS" id="PR00455">
    <property type="entry name" value="HTHTETR"/>
</dbReference>
<dbReference type="PROSITE" id="PS50977">
    <property type="entry name" value="HTH_TETR_2"/>
    <property type="match status" value="1"/>
</dbReference>
<sequence>MAKPTDTKEKILITASKLFQKQGYHGTGLNQIIKESGCPKGSLYYYFPEGKEQLVEEAIWRAKEGMRKDLTTLLAVHDDARDAIDYVLTYHEKIDVTAEYDGIPLALIAMETSLMSERIRLACKEAYDLMIELVAQKFIASKWPQQEAVKIATLLLAILQGYGIMAMTHLSNEPFLLAHQQILTIITQKERELIAHD</sequence>
<dbReference type="InterPro" id="IPR054156">
    <property type="entry name" value="YxaF_TetR_C"/>
</dbReference>
<dbReference type="Proteomes" id="UP000616608">
    <property type="component" value="Unassembled WGS sequence"/>
</dbReference>
<keyword evidence="3" id="KW-0804">Transcription</keyword>
<dbReference type="AlphaFoldDB" id="A0A917G0H9"/>
<dbReference type="PANTHER" id="PTHR47506">
    <property type="entry name" value="TRANSCRIPTIONAL REGULATORY PROTEIN"/>
    <property type="match status" value="1"/>
</dbReference>
<dbReference type="GO" id="GO:0003677">
    <property type="term" value="F:DNA binding"/>
    <property type="evidence" value="ECO:0007669"/>
    <property type="project" value="UniProtKB-UniRule"/>
</dbReference>
<dbReference type="Gene3D" id="1.10.357.10">
    <property type="entry name" value="Tetracycline Repressor, domain 2"/>
    <property type="match status" value="1"/>
</dbReference>
<dbReference type="InterPro" id="IPR001647">
    <property type="entry name" value="HTH_TetR"/>
</dbReference>
<organism evidence="6 7">
    <name type="scientific">Lysinibacillus alkalisoli</name>
    <dbReference type="NCBI Taxonomy" id="1911548"/>
    <lineage>
        <taxon>Bacteria</taxon>
        <taxon>Bacillati</taxon>
        <taxon>Bacillota</taxon>
        <taxon>Bacilli</taxon>
        <taxon>Bacillales</taxon>
        <taxon>Bacillaceae</taxon>
        <taxon>Lysinibacillus</taxon>
    </lineage>
</organism>
<dbReference type="PANTHER" id="PTHR47506:SF3">
    <property type="entry name" value="HTH-TYPE TRANSCRIPTIONAL REGULATOR LMRA"/>
    <property type="match status" value="1"/>
</dbReference>
<proteinExistence type="predicted"/>
<dbReference type="InterPro" id="IPR036271">
    <property type="entry name" value="Tet_transcr_reg_TetR-rel_C_sf"/>
</dbReference>
<evidence type="ECO:0000256" key="3">
    <source>
        <dbReference type="ARBA" id="ARBA00023163"/>
    </source>
</evidence>
<dbReference type="Pfam" id="PF21993">
    <property type="entry name" value="TetR_C_13_2"/>
    <property type="match status" value="1"/>
</dbReference>
<dbReference type="Pfam" id="PF00440">
    <property type="entry name" value="TetR_N"/>
    <property type="match status" value="1"/>
</dbReference>
<dbReference type="SUPFAM" id="SSF46689">
    <property type="entry name" value="Homeodomain-like"/>
    <property type="match status" value="1"/>
</dbReference>
<feature type="DNA-binding region" description="H-T-H motif" evidence="4">
    <location>
        <begin position="28"/>
        <end position="47"/>
    </location>
</feature>